<dbReference type="PANTHER" id="PTHR12537:SF13">
    <property type="entry name" value="PUMILIO HOMOLOGY DOMAIN FAMILY MEMBER 4"/>
    <property type="match status" value="1"/>
</dbReference>
<dbReference type="AlphaFoldDB" id="A0A7G2C7W7"/>
<dbReference type="GO" id="GO:0005737">
    <property type="term" value="C:cytoplasm"/>
    <property type="evidence" value="ECO:0007669"/>
    <property type="project" value="TreeGrafter"/>
</dbReference>
<feature type="repeat" description="Pumilio" evidence="2">
    <location>
        <begin position="286"/>
        <end position="326"/>
    </location>
</feature>
<accession>A0A7G2C7W7</accession>
<dbReference type="Proteomes" id="UP000515908">
    <property type="component" value="Chromosome 03"/>
</dbReference>
<evidence type="ECO:0000313" key="4">
    <source>
        <dbReference type="EMBL" id="CAD2214082.1"/>
    </source>
</evidence>
<proteinExistence type="predicted"/>
<dbReference type="SMART" id="SM00025">
    <property type="entry name" value="Pumilio"/>
    <property type="match status" value="6"/>
</dbReference>
<evidence type="ECO:0000256" key="1">
    <source>
        <dbReference type="ARBA" id="ARBA00022737"/>
    </source>
</evidence>
<organism evidence="4 5">
    <name type="scientific">Angomonas deanei</name>
    <dbReference type="NCBI Taxonomy" id="59799"/>
    <lineage>
        <taxon>Eukaryota</taxon>
        <taxon>Discoba</taxon>
        <taxon>Euglenozoa</taxon>
        <taxon>Kinetoplastea</taxon>
        <taxon>Metakinetoplastina</taxon>
        <taxon>Trypanosomatida</taxon>
        <taxon>Trypanosomatidae</taxon>
        <taxon>Strigomonadinae</taxon>
        <taxon>Angomonas</taxon>
    </lineage>
</organism>
<name>A0A7G2C7W7_9TRYP</name>
<reference evidence="4 5" key="1">
    <citation type="submission" date="2020-08" db="EMBL/GenBank/DDBJ databases">
        <authorList>
            <person name="Newling K."/>
            <person name="Davey J."/>
            <person name="Forrester S."/>
        </authorList>
    </citation>
    <scope>NUCLEOTIDE SEQUENCE [LARGE SCALE GENOMIC DNA]</scope>
    <source>
        <strain evidence="5">Crithidia deanei Carvalho (ATCC PRA-265)</strain>
    </source>
</reference>
<keyword evidence="1" id="KW-0677">Repeat</keyword>
<gene>
    <name evidence="4" type="ORF">ADEAN_000152600</name>
</gene>
<feature type="domain" description="PUM-HD" evidence="3">
    <location>
        <begin position="37"/>
        <end position="431"/>
    </location>
</feature>
<evidence type="ECO:0000256" key="2">
    <source>
        <dbReference type="PROSITE-ProRule" id="PRU00317"/>
    </source>
</evidence>
<feature type="repeat" description="Pumilio" evidence="2">
    <location>
        <begin position="331"/>
        <end position="366"/>
    </location>
</feature>
<evidence type="ECO:0000259" key="3">
    <source>
        <dbReference type="PROSITE" id="PS50303"/>
    </source>
</evidence>
<sequence>MNDDETLTALYAKRQEILKQLSEVDSQIRAVELRVQQRNATNVKVEATAIASGNNEVDQVLSKVQSSLDDPSDLRDGLRVIEMFKGEFHGDGDPSEHNRLRSCFVQGCIRHALPLSLTANGSEFIQHLIPVLSSGNSTEVNDSDPSKPYSELLCLIHTLSTDFIRVCASTNGARVAQRIVDSLQTPEEFEALTSIVGKDVVALATDINGNHSLTKIMSCEKMKRQVYNDFYDAHNPAEKKNKIQNNIYAEMTEKCIEICRSRQGCCVIQKSLQWAPEPYHSTILHTVLSNVQKLVVDPFGNYVIQFVLERPQDISTEGNSKSYYVNQIIRHMLHHIAELSCNKFSSNVIEKCLKAAEPDVRQLILDELTEPQAVAKLLTDNFANYVIQTAISTASNEAQFNQLRDAILPHQALLRNSPYGVKIEAKLTKRHRESNGKSFKKRGQPFHYNQNPTFNLPTIQMMTQDGQTVSLANVGNVSADHHQLFQQSSMMNSVPFMINGQQMFSLPESQISQFSVNVMGGDGSN</sequence>
<dbReference type="PROSITE" id="PS50303">
    <property type="entry name" value="PUM_HD"/>
    <property type="match status" value="1"/>
</dbReference>
<dbReference type="EMBL" id="LR877147">
    <property type="protein sequence ID" value="CAD2214082.1"/>
    <property type="molecule type" value="Genomic_DNA"/>
</dbReference>
<dbReference type="InterPro" id="IPR011989">
    <property type="entry name" value="ARM-like"/>
</dbReference>
<dbReference type="InterPro" id="IPR016024">
    <property type="entry name" value="ARM-type_fold"/>
</dbReference>
<dbReference type="Pfam" id="PF00806">
    <property type="entry name" value="PUF"/>
    <property type="match status" value="4"/>
</dbReference>
<dbReference type="GO" id="GO:0003729">
    <property type="term" value="F:mRNA binding"/>
    <property type="evidence" value="ECO:0007669"/>
    <property type="project" value="TreeGrafter"/>
</dbReference>
<dbReference type="GO" id="GO:0010608">
    <property type="term" value="P:post-transcriptional regulation of gene expression"/>
    <property type="evidence" value="ECO:0007669"/>
    <property type="project" value="TreeGrafter"/>
</dbReference>
<feature type="repeat" description="Pumilio" evidence="2">
    <location>
        <begin position="367"/>
        <end position="405"/>
    </location>
</feature>
<dbReference type="PANTHER" id="PTHR12537">
    <property type="entry name" value="RNA BINDING PROTEIN PUMILIO-RELATED"/>
    <property type="match status" value="1"/>
</dbReference>
<dbReference type="SUPFAM" id="SSF48371">
    <property type="entry name" value="ARM repeat"/>
    <property type="match status" value="1"/>
</dbReference>
<keyword evidence="5" id="KW-1185">Reference proteome</keyword>
<dbReference type="InterPro" id="IPR033133">
    <property type="entry name" value="PUM-HD"/>
</dbReference>
<protein>
    <submittedName>
        <fullName evidence="4">Pumilio-family RNA binding repeat, putative</fullName>
    </submittedName>
</protein>
<dbReference type="Gene3D" id="1.25.10.10">
    <property type="entry name" value="Leucine-rich Repeat Variant"/>
    <property type="match status" value="1"/>
</dbReference>
<dbReference type="PROSITE" id="PS50302">
    <property type="entry name" value="PUM"/>
    <property type="match status" value="4"/>
</dbReference>
<dbReference type="OrthoDB" id="668540at2759"/>
<feature type="repeat" description="Pumilio" evidence="2">
    <location>
        <begin position="250"/>
        <end position="285"/>
    </location>
</feature>
<dbReference type="VEuPathDB" id="TriTrypDB:ADEAN_000152600"/>
<evidence type="ECO:0000313" key="5">
    <source>
        <dbReference type="Proteomes" id="UP000515908"/>
    </source>
</evidence>
<dbReference type="InterPro" id="IPR001313">
    <property type="entry name" value="Pumilio_RNA-bd_rpt"/>
</dbReference>